<name>A0A1M7TVV3_9ACTN</name>
<dbReference type="PANTHER" id="PTHR48105">
    <property type="entry name" value="THIOREDOXIN REDUCTASE 1-RELATED-RELATED"/>
    <property type="match status" value="1"/>
</dbReference>
<gene>
    <name evidence="5" type="ORF">SAMN05660350_02254</name>
</gene>
<accession>A0A1M7TVV3</accession>
<dbReference type="InterPro" id="IPR023753">
    <property type="entry name" value="FAD/NAD-binding_dom"/>
</dbReference>
<dbReference type="Gene3D" id="3.50.50.60">
    <property type="entry name" value="FAD/NAD(P)-binding domain"/>
    <property type="match status" value="2"/>
</dbReference>
<keyword evidence="2" id="KW-0560">Oxidoreductase</keyword>
<dbReference type="PRINTS" id="PR00368">
    <property type="entry name" value="FADPNR"/>
</dbReference>
<evidence type="ECO:0000313" key="5">
    <source>
        <dbReference type="EMBL" id="SHN74841.1"/>
    </source>
</evidence>
<keyword evidence="1" id="KW-0285">Flavoprotein</keyword>
<evidence type="ECO:0000259" key="4">
    <source>
        <dbReference type="Pfam" id="PF07992"/>
    </source>
</evidence>
<evidence type="ECO:0000256" key="1">
    <source>
        <dbReference type="ARBA" id="ARBA00022630"/>
    </source>
</evidence>
<dbReference type="Pfam" id="PF07992">
    <property type="entry name" value="Pyr_redox_2"/>
    <property type="match status" value="1"/>
</dbReference>
<evidence type="ECO:0000256" key="3">
    <source>
        <dbReference type="ARBA" id="ARBA00048132"/>
    </source>
</evidence>
<sequence length="380" mass="38939">MAFDFLDVSSEEGRALLREVGADAGALPVVVVFDGRVLRDPSGVEIAGALGIRTRPDPRPYDVTVMGAGPAGPAAAVYGVSEGLRTAVLEAEAIGGQAGTSSLIRNYLGFPRGIAGADLAQRAYEQAWLLGAEFVYGPRAVGLRADGEMRVVSLSDGSASISRAVVLATGVTYRRIGVPSLDALIGAGVFYGAAAPEAQAMAGEEVYVVGGANSAGQAALHLARYARQVTLLVRGSSLAATMSDYLVREVDAAADIVVRHGTEAVGGGEGRLTHLVVRDRGRGHTETVPAAGLFVLIGAEPHTQWLPDGVERDDAGYVLTGADRRGGAASASGGAHLFETTLPGVFAVGDVRHGSVKRVASAVGEGAVALRMVHDHLGQA</sequence>
<organism evidence="5 6">
    <name type="scientific">Geodermatophilus obscurus</name>
    <dbReference type="NCBI Taxonomy" id="1861"/>
    <lineage>
        <taxon>Bacteria</taxon>
        <taxon>Bacillati</taxon>
        <taxon>Actinomycetota</taxon>
        <taxon>Actinomycetes</taxon>
        <taxon>Geodermatophilales</taxon>
        <taxon>Geodermatophilaceae</taxon>
        <taxon>Geodermatophilus</taxon>
    </lineage>
</organism>
<dbReference type="PRINTS" id="PR00469">
    <property type="entry name" value="PNDRDTASEII"/>
</dbReference>
<dbReference type="InterPro" id="IPR050097">
    <property type="entry name" value="Ferredoxin-NADP_redctase_2"/>
</dbReference>
<dbReference type="SUPFAM" id="SSF51905">
    <property type="entry name" value="FAD/NAD(P)-binding domain"/>
    <property type="match status" value="1"/>
</dbReference>
<dbReference type="InterPro" id="IPR036188">
    <property type="entry name" value="FAD/NAD-bd_sf"/>
</dbReference>
<protein>
    <submittedName>
        <fullName evidence="5">Thioredoxin reductase</fullName>
    </submittedName>
</protein>
<dbReference type="EMBL" id="FRDM01000009">
    <property type="protein sequence ID" value="SHN74841.1"/>
    <property type="molecule type" value="Genomic_DNA"/>
</dbReference>
<dbReference type="AlphaFoldDB" id="A0A1M7TVV3"/>
<evidence type="ECO:0000256" key="2">
    <source>
        <dbReference type="ARBA" id="ARBA00023002"/>
    </source>
</evidence>
<dbReference type="GO" id="GO:0004791">
    <property type="term" value="F:thioredoxin-disulfide reductase (NADPH) activity"/>
    <property type="evidence" value="ECO:0007669"/>
    <property type="project" value="UniProtKB-EC"/>
</dbReference>
<feature type="domain" description="FAD/NAD(P)-binding" evidence="4">
    <location>
        <begin position="61"/>
        <end position="366"/>
    </location>
</feature>
<comment type="catalytic activity">
    <reaction evidence="3">
        <text>[thioredoxin]-dithiol + NADP(+) = [thioredoxin]-disulfide + NADPH + H(+)</text>
        <dbReference type="Rhea" id="RHEA:20345"/>
        <dbReference type="Rhea" id="RHEA-COMP:10698"/>
        <dbReference type="Rhea" id="RHEA-COMP:10700"/>
        <dbReference type="ChEBI" id="CHEBI:15378"/>
        <dbReference type="ChEBI" id="CHEBI:29950"/>
        <dbReference type="ChEBI" id="CHEBI:50058"/>
        <dbReference type="ChEBI" id="CHEBI:57783"/>
        <dbReference type="ChEBI" id="CHEBI:58349"/>
        <dbReference type="EC" id="1.8.1.9"/>
    </reaction>
</comment>
<dbReference type="RefSeq" id="WP_244277155.1">
    <property type="nucleotide sequence ID" value="NZ_FRDM01000009.1"/>
</dbReference>
<proteinExistence type="predicted"/>
<evidence type="ECO:0000313" key="6">
    <source>
        <dbReference type="Proteomes" id="UP000184428"/>
    </source>
</evidence>
<reference evidence="5 6" key="1">
    <citation type="submission" date="2016-12" db="EMBL/GenBank/DDBJ databases">
        <authorList>
            <person name="Song W.-J."/>
            <person name="Kurnit D.M."/>
        </authorList>
    </citation>
    <scope>NUCLEOTIDE SEQUENCE [LARGE SCALE GENOMIC DNA]</scope>
    <source>
        <strain evidence="5 6">DSM 43162</strain>
    </source>
</reference>
<dbReference type="Proteomes" id="UP000184428">
    <property type="component" value="Unassembled WGS sequence"/>
</dbReference>